<protein>
    <recommendedName>
        <fullName evidence="4">Secreted protein</fullName>
    </recommendedName>
</protein>
<keyword evidence="3" id="KW-1185">Reference proteome</keyword>
<gene>
    <name evidence="2" type="ORF">DUNSADRAFT_11793</name>
</gene>
<organism evidence="2 3">
    <name type="scientific">Dunaliella salina</name>
    <name type="common">Green alga</name>
    <name type="synonym">Protococcus salinus</name>
    <dbReference type="NCBI Taxonomy" id="3046"/>
    <lineage>
        <taxon>Eukaryota</taxon>
        <taxon>Viridiplantae</taxon>
        <taxon>Chlorophyta</taxon>
        <taxon>core chlorophytes</taxon>
        <taxon>Chlorophyceae</taxon>
        <taxon>CS clade</taxon>
        <taxon>Chlamydomonadales</taxon>
        <taxon>Dunaliellaceae</taxon>
        <taxon>Dunaliella</taxon>
    </lineage>
</organism>
<evidence type="ECO:0000313" key="2">
    <source>
        <dbReference type="EMBL" id="KAF5825314.1"/>
    </source>
</evidence>
<proteinExistence type="predicted"/>
<dbReference type="EMBL" id="MU073851">
    <property type="protein sequence ID" value="KAF5825314.1"/>
    <property type="molecule type" value="Genomic_DNA"/>
</dbReference>
<sequence>MKAAAALVATCGGRSLGGSSNGDSGADGGPDEDDVCWLGGDLGPAGTARRQRTGRGGSSRGSSQQDVGCIATATLR</sequence>
<evidence type="ECO:0000313" key="3">
    <source>
        <dbReference type="Proteomes" id="UP000815325"/>
    </source>
</evidence>
<accession>A0ABQ7FRV5</accession>
<dbReference type="Proteomes" id="UP000815325">
    <property type="component" value="Unassembled WGS sequence"/>
</dbReference>
<evidence type="ECO:0008006" key="4">
    <source>
        <dbReference type="Google" id="ProtNLM"/>
    </source>
</evidence>
<comment type="caution">
    <text evidence="2">The sequence shown here is derived from an EMBL/GenBank/DDBJ whole genome shotgun (WGS) entry which is preliminary data.</text>
</comment>
<evidence type="ECO:0000256" key="1">
    <source>
        <dbReference type="SAM" id="MobiDB-lite"/>
    </source>
</evidence>
<feature type="compositionally biased region" description="Gly residues" evidence="1">
    <location>
        <begin position="14"/>
        <end position="28"/>
    </location>
</feature>
<feature type="region of interest" description="Disordered" evidence="1">
    <location>
        <begin position="10"/>
        <end position="76"/>
    </location>
</feature>
<name>A0ABQ7FRV5_DUNSA</name>
<reference evidence="2" key="1">
    <citation type="submission" date="2017-08" db="EMBL/GenBank/DDBJ databases">
        <authorList>
            <person name="Polle J.E."/>
            <person name="Barry K."/>
            <person name="Cushman J."/>
            <person name="Schmutz J."/>
            <person name="Tran D."/>
            <person name="Hathwaick L.T."/>
            <person name="Yim W.C."/>
            <person name="Jenkins J."/>
            <person name="Mckie-Krisberg Z.M."/>
            <person name="Prochnik S."/>
            <person name="Lindquist E."/>
            <person name="Dockter R.B."/>
            <person name="Adam C."/>
            <person name="Molina H."/>
            <person name="Bunkerborg J."/>
            <person name="Jin E."/>
            <person name="Buchheim M."/>
            <person name="Magnuson J."/>
        </authorList>
    </citation>
    <scope>NUCLEOTIDE SEQUENCE</scope>
    <source>
        <strain evidence="2">CCAP 19/18</strain>
    </source>
</reference>